<organism evidence="2 3">
    <name type="scientific">Acer negundo</name>
    <name type="common">Box elder</name>
    <dbReference type="NCBI Taxonomy" id="4023"/>
    <lineage>
        <taxon>Eukaryota</taxon>
        <taxon>Viridiplantae</taxon>
        <taxon>Streptophyta</taxon>
        <taxon>Embryophyta</taxon>
        <taxon>Tracheophyta</taxon>
        <taxon>Spermatophyta</taxon>
        <taxon>Magnoliopsida</taxon>
        <taxon>eudicotyledons</taxon>
        <taxon>Gunneridae</taxon>
        <taxon>Pentapetalae</taxon>
        <taxon>rosids</taxon>
        <taxon>malvids</taxon>
        <taxon>Sapindales</taxon>
        <taxon>Sapindaceae</taxon>
        <taxon>Hippocastanoideae</taxon>
        <taxon>Acereae</taxon>
        <taxon>Acer</taxon>
    </lineage>
</organism>
<comment type="caution">
    <text evidence="2">The sequence shown here is derived from an EMBL/GenBank/DDBJ whole genome shotgun (WGS) entry which is preliminary data.</text>
</comment>
<name>A0AAD5NY13_ACENE</name>
<evidence type="ECO:0000256" key="1">
    <source>
        <dbReference type="SAM" id="MobiDB-lite"/>
    </source>
</evidence>
<protein>
    <submittedName>
        <fullName evidence="2">Uncharacterized protein</fullName>
    </submittedName>
</protein>
<accession>A0AAD5NY13</accession>
<dbReference type="AlphaFoldDB" id="A0AAD5NY13"/>
<feature type="region of interest" description="Disordered" evidence="1">
    <location>
        <begin position="44"/>
        <end position="100"/>
    </location>
</feature>
<sequence length="195" mass="22800">MVTEQDFEQSNQVLNDKITTVQNDLGKQILDLTNEMGETFTRTPVLDHRHPSSSNIGLRASASRVLPLHRHSQTFRPKSDDEPDEYRPPRHAFRGLPTEDHDIRRPRNLLPCRNVDLYRNPYDDRRDSQRRSSDNHFDPARKVKVDAPEFDGRLDANVFLDWLAAMDDYFEWYPMSGEQKICFVKLKLVGSAKKY</sequence>
<keyword evidence="3" id="KW-1185">Reference proteome</keyword>
<evidence type="ECO:0000313" key="3">
    <source>
        <dbReference type="Proteomes" id="UP001064489"/>
    </source>
</evidence>
<dbReference type="EMBL" id="JAJSOW010000100">
    <property type="protein sequence ID" value="KAI9186769.1"/>
    <property type="molecule type" value="Genomic_DNA"/>
</dbReference>
<reference evidence="2" key="1">
    <citation type="journal article" date="2022" name="Plant J.">
        <title>Strategies of tolerance reflected in two North American maple genomes.</title>
        <authorList>
            <person name="McEvoy S.L."/>
            <person name="Sezen U.U."/>
            <person name="Trouern-Trend A."/>
            <person name="McMahon S.M."/>
            <person name="Schaberg P.G."/>
            <person name="Yang J."/>
            <person name="Wegrzyn J.L."/>
            <person name="Swenson N.G."/>
        </authorList>
    </citation>
    <scope>NUCLEOTIDE SEQUENCE</scope>
    <source>
        <strain evidence="2">91603</strain>
    </source>
</reference>
<feature type="compositionally biased region" description="Basic and acidic residues" evidence="1">
    <location>
        <begin position="77"/>
        <end position="88"/>
    </location>
</feature>
<evidence type="ECO:0000313" key="2">
    <source>
        <dbReference type="EMBL" id="KAI9186769.1"/>
    </source>
</evidence>
<feature type="compositionally biased region" description="Basic and acidic residues" evidence="1">
    <location>
        <begin position="121"/>
        <end position="140"/>
    </location>
</feature>
<proteinExistence type="predicted"/>
<dbReference type="Proteomes" id="UP001064489">
    <property type="component" value="Chromosome 3"/>
</dbReference>
<reference evidence="2" key="2">
    <citation type="submission" date="2023-02" db="EMBL/GenBank/DDBJ databases">
        <authorList>
            <person name="Swenson N.G."/>
            <person name="Wegrzyn J.L."/>
            <person name="Mcevoy S.L."/>
        </authorList>
    </citation>
    <scope>NUCLEOTIDE SEQUENCE</scope>
    <source>
        <strain evidence="2">91603</strain>
        <tissue evidence="2">Leaf</tissue>
    </source>
</reference>
<gene>
    <name evidence="2" type="ORF">LWI28_020686</name>
</gene>
<feature type="region of interest" description="Disordered" evidence="1">
    <location>
        <begin position="120"/>
        <end position="140"/>
    </location>
</feature>